<dbReference type="RefSeq" id="WP_113052336.1">
    <property type="nucleotide sequence ID" value="NZ_QEVW01000005.1"/>
</dbReference>
<keyword evidence="1" id="KW-0433">Leucine-rich repeat</keyword>
<evidence type="ECO:0000313" key="3">
    <source>
        <dbReference type="EMBL" id="RAW16663.1"/>
    </source>
</evidence>
<dbReference type="PANTHER" id="PTHR47566:SF1">
    <property type="entry name" value="PROTEIN NUD1"/>
    <property type="match status" value="1"/>
</dbReference>
<dbReference type="Gene3D" id="3.80.10.10">
    <property type="entry name" value="Ribonuclease Inhibitor"/>
    <property type="match status" value="1"/>
</dbReference>
<evidence type="ECO:0000313" key="4">
    <source>
        <dbReference type="Proteomes" id="UP000250642"/>
    </source>
</evidence>
<accession>A0A329QX14</accession>
<organism evidence="3 4">
    <name type="scientific">Paenibacillus taichungensis</name>
    <dbReference type="NCBI Taxonomy" id="484184"/>
    <lineage>
        <taxon>Bacteria</taxon>
        <taxon>Bacillati</taxon>
        <taxon>Bacillota</taxon>
        <taxon>Bacilli</taxon>
        <taxon>Bacillales</taxon>
        <taxon>Paenibacillaceae</taxon>
        <taxon>Paenibacillus</taxon>
    </lineage>
</organism>
<evidence type="ECO:0000256" key="2">
    <source>
        <dbReference type="ARBA" id="ARBA00022737"/>
    </source>
</evidence>
<sequence length="386" mass="44206">MDITRDFTDELFKQWVLVHFCDNRETIQSSDIETVTSLSLANQNISSLAGLEHFSMLEELDCSYNQLTVLEISRNPNLKMLIGKENLLLSLDLSANTELEFLDCSFNRLRALDVSNNPKLVKLECHWNMLSRLNLDHNPSLKELSCSYNAFFTLELHHNKLLERLDCSNNYISHLDVSSCMNLLQIRCNHNHLTELDTCNNPKLESVRCFNNHISKLDLRQNEQLQELYCSENKLTELDSETHSRLDRIQFGNNLIIEPDISVSGVGIFQYDVSMSYYTAILTYKGEDMVITTDASTKVAMDQLSPVIETAWKQFDELCERTLQVIGKTHPDEDVNGLVLADMVFQEGGCFRVGYDAGDTPAGRLYLYASFNEKLEISDSLIYETY</sequence>
<reference evidence="3 4" key="1">
    <citation type="submission" date="2018-04" db="EMBL/GenBank/DDBJ databases">
        <title>Paenibacillus taichungensis Genome sequencing and assembly.</title>
        <authorList>
            <person name="Xu J."/>
            <person name="Rensing C."/>
            <person name="Mazhar H.S."/>
        </authorList>
    </citation>
    <scope>NUCLEOTIDE SEQUENCE [LARGE SCALE GENOMIC DNA]</scope>
    <source>
        <strain evidence="3 4">NC1</strain>
    </source>
</reference>
<evidence type="ECO:0000256" key="1">
    <source>
        <dbReference type="ARBA" id="ARBA00022614"/>
    </source>
</evidence>
<dbReference type="SUPFAM" id="SSF52058">
    <property type="entry name" value="L domain-like"/>
    <property type="match status" value="1"/>
</dbReference>
<comment type="caution">
    <text evidence="3">The sequence shown here is derived from an EMBL/GenBank/DDBJ whole genome shotgun (WGS) entry which is preliminary data.</text>
</comment>
<name>A0A329QX14_9BACL</name>
<keyword evidence="2" id="KW-0677">Repeat</keyword>
<dbReference type="AlphaFoldDB" id="A0A329QX14"/>
<gene>
    <name evidence="3" type="ORF">DC345_06020</name>
</gene>
<dbReference type="GO" id="GO:0035591">
    <property type="term" value="F:signaling adaptor activity"/>
    <property type="evidence" value="ECO:0007669"/>
    <property type="project" value="TreeGrafter"/>
</dbReference>
<protein>
    <submittedName>
        <fullName evidence="3">Leucine-rich repeat domain-containing protein</fullName>
    </submittedName>
</protein>
<dbReference type="InterPro" id="IPR032675">
    <property type="entry name" value="LRR_dom_sf"/>
</dbReference>
<dbReference type="PANTHER" id="PTHR47566">
    <property type="match status" value="1"/>
</dbReference>
<proteinExistence type="predicted"/>
<dbReference type="Proteomes" id="UP000250642">
    <property type="component" value="Unassembled WGS sequence"/>
</dbReference>
<dbReference type="InterPro" id="IPR052574">
    <property type="entry name" value="CDIRP"/>
</dbReference>
<dbReference type="EMBL" id="QEVW01000005">
    <property type="protein sequence ID" value="RAW16663.1"/>
    <property type="molecule type" value="Genomic_DNA"/>
</dbReference>